<comment type="similarity">
    <text evidence="1 2">Belongs to the UPF0102 family.</text>
</comment>
<proteinExistence type="inferred from homology"/>
<sequence>MATTLKGELGALAESYVSQYLAKKGYRIVGRNYRKPWGEIDIITEKEGIVVFVEVKANRKEFAGFEPELRVNPSKRHRMARIAKTFLADYRFLPDQPWQMDILAVTFVSERGVAKLRHYKNI</sequence>
<name>A0A1F8GPP7_9BACT</name>
<dbReference type="Pfam" id="PF02021">
    <property type="entry name" value="UPF0102"/>
    <property type="match status" value="1"/>
</dbReference>
<dbReference type="Gene3D" id="3.40.1350.10">
    <property type="match status" value="1"/>
</dbReference>
<evidence type="ECO:0000256" key="1">
    <source>
        <dbReference type="ARBA" id="ARBA00006738"/>
    </source>
</evidence>
<dbReference type="PANTHER" id="PTHR34039">
    <property type="entry name" value="UPF0102 PROTEIN YRAN"/>
    <property type="match status" value="1"/>
</dbReference>
<dbReference type="GO" id="GO:0003676">
    <property type="term" value="F:nucleic acid binding"/>
    <property type="evidence" value="ECO:0007669"/>
    <property type="project" value="InterPro"/>
</dbReference>
<gene>
    <name evidence="3" type="ORF">A2941_01020</name>
</gene>
<dbReference type="InterPro" id="IPR011856">
    <property type="entry name" value="tRNA_endonuc-like_dom_sf"/>
</dbReference>
<dbReference type="SUPFAM" id="SSF52980">
    <property type="entry name" value="Restriction endonuclease-like"/>
    <property type="match status" value="1"/>
</dbReference>
<evidence type="ECO:0000313" key="4">
    <source>
        <dbReference type="Proteomes" id="UP000178444"/>
    </source>
</evidence>
<accession>A0A1F8GPP7</accession>
<evidence type="ECO:0000313" key="3">
    <source>
        <dbReference type="EMBL" id="OGN27407.1"/>
    </source>
</evidence>
<dbReference type="EMBL" id="MGKO01000011">
    <property type="protein sequence ID" value="OGN27407.1"/>
    <property type="molecule type" value="Genomic_DNA"/>
</dbReference>
<dbReference type="AlphaFoldDB" id="A0A1F8GPP7"/>
<dbReference type="InterPro" id="IPR011335">
    <property type="entry name" value="Restrct_endonuc-II-like"/>
</dbReference>
<reference evidence="3 4" key="1">
    <citation type="journal article" date="2016" name="Nat. Commun.">
        <title>Thousands of microbial genomes shed light on interconnected biogeochemical processes in an aquifer system.</title>
        <authorList>
            <person name="Anantharaman K."/>
            <person name="Brown C.T."/>
            <person name="Hug L.A."/>
            <person name="Sharon I."/>
            <person name="Castelle C.J."/>
            <person name="Probst A.J."/>
            <person name="Thomas B.C."/>
            <person name="Singh A."/>
            <person name="Wilkins M.J."/>
            <person name="Karaoz U."/>
            <person name="Brodie E.L."/>
            <person name="Williams K.H."/>
            <person name="Hubbard S.S."/>
            <person name="Banfield J.F."/>
        </authorList>
    </citation>
    <scope>NUCLEOTIDE SEQUENCE [LARGE SCALE GENOMIC DNA]</scope>
</reference>
<comment type="caution">
    <text evidence="3">The sequence shown here is derived from an EMBL/GenBank/DDBJ whole genome shotgun (WGS) entry which is preliminary data.</text>
</comment>
<dbReference type="HAMAP" id="MF_00048">
    <property type="entry name" value="UPF0102"/>
    <property type="match status" value="1"/>
</dbReference>
<dbReference type="Proteomes" id="UP000178444">
    <property type="component" value="Unassembled WGS sequence"/>
</dbReference>
<organism evidence="3 4">
    <name type="scientific">Candidatus Yanofskybacteria bacterium RIFCSPLOWO2_01_FULL_49_17</name>
    <dbReference type="NCBI Taxonomy" id="1802700"/>
    <lineage>
        <taxon>Bacteria</taxon>
        <taxon>Candidatus Yanofskyibacteriota</taxon>
    </lineage>
</organism>
<evidence type="ECO:0000256" key="2">
    <source>
        <dbReference type="HAMAP-Rule" id="MF_00048"/>
    </source>
</evidence>
<protein>
    <recommendedName>
        <fullName evidence="2">UPF0102 protein A2941_01020</fullName>
    </recommendedName>
</protein>
<dbReference type="InterPro" id="IPR003509">
    <property type="entry name" value="UPF0102_YraN-like"/>
</dbReference>
<dbReference type="PANTHER" id="PTHR34039:SF1">
    <property type="entry name" value="UPF0102 PROTEIN YRAN"/>
    <property type="match status" value="1"/>
</dbReference>